<keyword evidence="2" id="KW-1185">Reference proteome</keyword>
<dbReference type="AlphaFoldDB" id="A0A9X4AVY2"/>
<protein>
    <submittedName>
        <fullName evidence="1">Uncharacterized protein</fullName>
    </submittedName>
</protein>
<sequence length="87" mass="9044">MNNLLSLSTQLPEATASASALASAEAPPLVQGKAVAAKLNNLAGAERSEACHQKWWKSVDWTSLEAGDSAEHLSSAELLASVKAVQD</sequence>
<evidence type="ECO:0000313" key="1">
    <source>
        <dbReference type="EMBL" id="MDC3986794.1"/>
    </source>
</evidence>
<gene>
    <name evidence="1" type="ORF">KEG57_40345</name>
</gene>
<dbReference type="Proteomes" id="UP001151081">
    <property type="component" value="Unassembled WGS sequence"/>
</dbReference>
<organism evidence="1 2">
    <name type="scientific">Polyangium jinanense</name>
    <dbReference type="NCBI Taxonomy" id="2829994"/>
    <lineage>
        <taxon>Bacteria</taxon>
        <taxon>Pseudomonadati</taxon>
        <taxon>Myxococcota</taxon>
        <taxon>Polyangia</taxon>
        <taxon>Polyangiales</taxon>
        <taxon>Polyangiaceae</taxon>
        <taxon>Polyangium</taxon>
    </lineage>
</organism>
<evidence type="ECO:0000313" key="2">
    <source>
        <dbReference type="Proteomes" id="UP001151081"/>
    </source>
</evidence>
<dbReference type="RefSeq" id="WP_272426187.1">
    <property type="nucleotide sequence ID" value="NZ_JAGTJJ010000043.1"/>
</dbReference>
<comment type="caution">
    <text evidence="1">The sequence shown here is derived from an EMBL/GenBank/DDBJ whole genome shotgun (WGS) entry which is preliminary data.</text>
</comment>
<dbReference type="EMBL" id="JAGTJJ010000043">
    <property type="protein sequence ID" value="MDC3986794.1"/>
    <property type="molecule type" value="Genomic_DNA"/>
</dbReference>
<proteinExistence type="predicted"/>
<reference evidence="1 2" key="1">
    <citation type="submission" date="2021-04" db="EMBL/GenBank/DDBJ databases">
        <title>Genome analysis of Polyangium sp.</title>
        <authorList>
            <person name="Li Y."/>
            <person name="Wang J."/>
        </authorList>
    </citation>
    <scope>NUCLEOTIDE SEQUENCE [LARGE SCALE GENOMIC DNA]</scope>
    <source>
        <strain evidence="1 2">SDU14</strain>
    </source>
</reference>
<accession>A0A9X4AVY2</accession>
<name>A0A9X4AVY2_9BACT</name>